<dbReference type="RefSeq" id="WP_062215125.1">
    <property type="nucleotide sequence ID" value="NZ_CP012023.1"/>
</dbReference>
<dbReference type="InterPro" id="IPR008949">
    <property type="entry name" value="Isoprenoid_synthase_dom_sf"/>
</dbReference>
<dbReference type="Proteomes" id="UP000064920">
    <property type="component" value="Chromosome"/>
</dbReference>
<evidence type="ECO:0000313" key="1">
    <source>
        <dbReference type="EMBL" id="ALI54307.1"/>
    </source>
</evidence>
<accession>A0A0N9ZM34</accession>
<dbReference type="Pfam" id="PF00494">
    <property type="entry name" value="SQS_PSY"/>
    <property type="match status" value="1"/>
</dbReference>
<dbReference type="Gene3D" id="1.10.600.10">
    <property type="entry name" value="Farnesyl Diphosphate Synthase"/>
    <property type="match status" value="1"/>
</dbReference>
<gene>
    <name evidence="1" type="ORF">IMCC12053_358</name>
</gene>
<dbReference type="AlphaFoldDB" id="A0A0N9ZM34"/>
<evidence type="ECO:0000313" key="2">
    <source>
        <dbReference type="Proteomes" id="UP000064920"/>
    </source>
</evidence>
<proteinExistence type="predicted"/>
<sequence length="259" mass="28029">MSINACAQLVEAADIMRFRTTMAAPVAARAVLFPIHAFCLEVAKAPWVTKESMIAEMRLQFWRDVLSEIQENKAPRAHEVAAPLAGVLDHAAALALDASVTARQWDIYSDPHENEAALHRYLHATYVIPMHVAARLLGAEETHGKALNRLGFAGALGRYFAAIPALQEHGRTPLLDGRADAVAALAKETVQKARWGAQNLKGVSKSARAPMLDAMMHLPLLRQAAKDPVAVIEGRLGQGPVKASLRLAGVSQLSNWAVF</sequence>
<protein>
    <submittedName>
        <fullName evidence="1">Phytoene/squalene synthetase-like protein</fullName>
    </submittedName>
</protein>
<dbReference type="PATRIC" id="fig|1397108.4.peg.372"/>
<dbReference type="EMBL" id="CP012023">
    <property type="protein sequence ID" value="ALI54307.1"/>
    <property type="molecule type" value="Genomic_DNA"/>
</dbReference>
<keyword evidence="2" id="KW-1185">Reference proteome</keyword>
<dbReference type="SUPFAM" id="SSF48576">
    <property type="entry name" value="Terpenoid synthases"/>
    <property type="match status" value="1"/>
</dbReference>
<name>A0A0N9ZM34_9RHOB</name>
<dbReference type="STRING" id="1397108.IMCC12053_358"/>
<organism evidence="1 2">
    <name type="scientific">Celeribacter marinus</name>
    <dbReference type="NCBI Taxonomy" id="1397108"/>
    <lineage>
        <taxon>Bacteria</taxon>
        <taxon>Pseudomonadati</taxon>
        <taxon>Pseudomonadota</taxon>
        <taxon>Alphaproteobacteria</taxon>
        <taxon>Rhodobacterales</taxon>
        <taxon>Roseobacteraceae</taxon>
        <taxon>Celeribacter</taxon>
    </lineage>
</organism>
<dbReference type="OrthoDB" id="9814909at2"/>
<dbReference type="InterPro" id="IPR002060">
    <property type="entry name" value="Squ/phyt_synthse"/>
</dbReference>
<reference evidence="1 2" key="1">
    <citation type="submission" date="2015-05" db="EMBL/GenBank/DDBJ databases">
        <authorList>
            <person name="Wang D.B."/>
            <person name="Wang M."/>
        </authorList>
    </citation>
    <scope>NUCLEOTIDE SEQUENCE [LARGE SCALE GENOMIC DNA]</scope>
    <source>
        <strain evidence="1 2">IMCC 12053</strain>
    </source>
</reference>
<dbReference type="KEGG" id="cmar:IMCC12053_358"/>